<evidence type="ECO:0000313" key="2">
    <source>
        <dbReference type="Proteomes" id="UP000242763"/>
    </source>
</evidence>
<dbReference type="Proteomes" id="UP000242763">
    <property type="component" value="Unassembled WGS sequence"/>
</dbReference>
<dbReference type="PANTHER" id="PTHR43179">
    <property type="entry name" value="RHAMNOSYLTRANSFERASE WBBL"/>
    <property type="match status" value="1"/>
</dbReference>
<dbReference type="SUPFAM" id="SSF53448">
    <property type="entry name" value="Nucleotide-diphospho-sugar transferases"/>
    <property type="match status" value="1"/>
</dbReference>
<dbReference type="CDD" id="cd04186">
    <property type="entry name" value="GT_2_like_c"/>
    <property type="match status" value="1"/>
</dbReference>
<organism evidence="1 2">
    <name type="scientific">Aquamicrobium aerolatum DSM 21857</name>
    <dbReference type="NCBI Taxonomy" id="1121003"/>
    <lineage>
        <taxon>Bacteria</taxon>
        <taxon>Pseudomonadati</taxon>
        <taxon>Pseudomonadota</taxon>
        <taxon>Alphaproteobacteria</taxon>
        <taxon>Hyphomicrobiales</taxon>
        <taxon>Phyllobacteriaceae</taxon>
        <taxon>Aerobium</taxon>
    </lineage>
</organism>
<dbReference type="InterPro" id="IPR029044">
    <property type="entry name" value="Nucleotide-diphossugar_trans"/>
</dbReference>
<evidence type="ECO:0000313" key="1">
    <source>
        <dbReference type="EMBL" id="SFJ39675.1"/>
    </source>
</evidence>
<dbReference type="Pfam" id="PF13641">
    <property type="entry name" value="Glyco_tranf_2_3"/>
    <property type="match status" value="1"/>
</dbReference>
<dbReference type="STRING" id="1121003.SAMN03080618_02854"/>
<reference evidence="2" key="1">
    <citation type="submission" date="2016-10" db="EMBL/GenBank/DDBJ databases">
        <authorList>
            <person name="Varghese N."/>
            <person name="Submissions S."/>
        </authorList>
    </citation>
    <scope>NUCLEOTIDE SEQUENCE [LARGE SCALE GENOMIC DNA]</scope>
    <source>
        <strain evidence="2">DSM 21857</strain>
    </source>
</reference>
<evidence type="ECO:0008006" key="3">
    <source>
        <dbReference type="Google" id="ProtNLM"/>
    </source>
</evidence>
<protein>
    <recommendedName>
        <fullName evidence="3">Glycosyltransferase 2-like domain-containing protein</fullName>
    </recommendedName>
</protein>
<dbReference type="PANTHER" id="PTHR43179:SF7">
    <property type="entry name" value="RHAMNOSYLTRANSFERASE WBBL"/>
    <property type="match status" value="1"/>
</dbReference>
<dbReference type="AlphaFoldDB" id="A0A1I3R0L1"/>
<name>A0A1I3R0L1_9HYPH</name>
<dbReference type="RefSeq" id="WP_091523626.1">
    <property type="nucleotide sequence ID" value="NZ_FORF01000017.1"/>
</dbReference>
<dbReference type="EMBL" id="FORF01000017">
    <property type="protein sequence ID" value="SFJ39675.1"/>
    <property type="molecule type" value="Genomic_DNA"/>
</dbReference>
<dbReference type="Gene3D" id="3.90.550.10">
    <property type="entry name" value="Spore Coat Polysaccharide Biosynthesis Protein SpsA, Chain A"/>
    <property type="match status" value="1"/>
</dbReference>
<proteinExistence type="predicted"/>
<sequence length="319" mass="36238">MTNPFRLGIIIVNYRTAELVIDCLQSLNLPAVLPDGTQIVVVEGGSSDNSARLIGEAIVSNGWSDRTALLSLERNGGFAFANNRGLEHLRARHGEPEYVLFLNPDTVVRPRAITELLAYVVQMPSVGIAGSRLEDFDGTPQACAFRFPSAAAELESEARIGVISRLLSPWRVVPDIGEEALRVDWVSGASMMVRSRVLQEVGSFDEEYFLYFEEVDLCRRAARAGWECHHVPTSRVVHLVGQSTGVTRRDIRLPRRPSYWFRSRNLYFRKHHRASYRLIANISWIMGHLAYRTRHLVLRRRSDLPPHLLTDFLRHSLQR</sequence>
<keyword evidence="2" id="KW-1185">Reference proteome</keyword>
<dbReference type="OrthoDB" id="9771846at2"/>
<accession>A0A1I3R0L1</accession>
<gene>
    <name evidence="1" type="ORF">SAMN03080618_02854</name>
</gene>